<dbReference type="Proteomes" id="UP000634179">
    <property type="component" value="Unassembled WGS sequence"/>
</dbReference>
<evidence type="ECO:0000313" key="2">
    <source>
        <dbReference type="EMBL" id="MBH1790555.1"/>
    </source>
</evidence>
<proteinExistence type="predicted"/>
<evidence type="ECO:0000256" key="1">
    <source>
        <dbReference type="SAM" id="Coils"/>
    </source>
</evidence>
<feature type="coiled-coil region" evidence="1">
    <location>
        <begin position="136"/>
        <end position="171"/>
    </location>
</feature>
<reference evidence="2" key="1">
    <citation type="submission" date="2020-11" db="EMBL/GenBank/DDBJ databases">
        <title>Enhanced detection system for hospital associated transmission using whole genome sequencing surveillance.</title>
        <authorList>
            <person name="Harrison L.H."/>
            <person name="Van Tyne D."/>
            <person name="Marsh J.W."/>
            <person name="Griffith M.P."/>
            <person name="Snyder D.J."/>
            <person name="Cooper V.S."/>
            <person name="Mustapha M."/>
        </authorList>
    </citation>
    <scope>NUCLEOTIDE SEQUENCE</scope>
    <source>
        <strain evidence="2">STEN00053</strain>
    </source>
</reference>
<name>A0AA41CGG9_STEMA</name>
<dbReference type="EMBL" id="JADUOV010000007">
    <property type="protein sequence ID" value="MBH1790555.1"/>
    <property type="molecule type" value="Genomic_DNA"/>
</dbReference>
<sequence length="228" mass="25475">MRPSTAITASHRANVDEDPIEALVRGGVPIRTLLGHYLCSIDWLAARLDQKFRLCYYGEDGEVVTEAVSAVSLLTRGKELGWHPLEDEPTELGWPELFEETTHHERGGVHWYSSAVSDTDGMLPLGLPKSVIEADRRASEARAKKAQARLKREQQAEARKAAAEAKAVAQRNIERVTKSQQREAAEAGKPISVATARRRARAWIRQWEKDVATVMKRFTDSQEGNHGQ</sequence>
<keyword evidence="1" id="KW-0175">Coiled coil</keyword>
<dbReference type="AlphaFoldDB" id="A0AA41CGG9"/>
<organism evidence="2 3">
    <name type="scientific">Stenotrophomonas maltophilia</name>
    <name type="common">Pseudomonas maltophilia</name>
    <name type="synonym">Xanthomonas maltophilia</name>
    <dbReference type="NCBI Taxonomy" id="40324"/>
    <lineage>
        <taxon>Bacteria</taxon>
        <taxon>Pseudomonadati</taxon>
        <taxon>Pseudomonadota</taxon>
        <taxon>Gammaproteobacteria</taxon>
        <taxon>Lysobacterales</taxon>
        <taxon>Lysobacteraceae</taxon>
        <taxon>Stenotrophomonas</taxon>
        <taxon>Stenotrophomonas maltophilia group</taxon>
    </lineage>
</organism>
<evidence type="ECO:0000313" key="3">
    <source>
        <dbReference type="Proteomes" id="UP000634179"/>
    </source>
</evidence>
<gene>
    <name evidence="2" type="ORF">I5V89_11790</name>
</gene>
<accession>A0AA41CGG9</accession>
<comment type="caution">
    <text evidence="2">The sequence shown here is derived from an EMBL/GenBank/DDBJ whole genome shotgun (WGS) entry which is preliminary data.</text>
</comment>
<protein>
    <submittedName>
        <fullName evidence="2">Uncharacterized protein</fullName>
    </submittedName>
</protein>